<dbReference type="InterPro" id="IPR014917">
    <property type="entry name" value="DUF1800"/>
</dbReference>
<dbReference type="eggNOG" id="COG5267">
    <property type="taxonomic scope" value="Bacteria"/>
</dbReference>
<keyword evidence="2" id="KW-1185">Reference proteome</keyword>
<gene>
    <name evidence="1" type="ORF">DT23_13025</name>
</gene>
<dbReference type="EMBL" id="AUNB01000017">
    <property type="protein sequence ID" value="KEO60637.1"/>
    <property type="molecule type" value="Genomic_DNA"/>
</dbReference>
<accession>A0A074KGJ0</accession>
<dbReference type="AlphaFoldDB" id="A0A074KGJ0"/>
<dbReference type="Pfam" id="PF08811">
    <property type="entry name" value="DUF1800"/>
    <property type="match status" value="1"/>
</dbReference>
<protein>
    <recommendedName>
        <fullName evidence="3">DUF1800 domain-containing protein</fullName>
    </recommendedName>
</protein>
<evidence type="ECO:0000313" key="1">
    <source>
        <dbReference type="EMBL" id="KEO60637.1"/>
    </source>
</evidence>
<dbReference type="STRING" id="1353528.DT23_13025"/>
<dbReference type="Proteomes" id="UP000027471">
    <property type="component" value="Unassembled WGS sequence"/>
</dbReference>
<name>A0A074KGJ0_9RHOB</name>
<sequence>MAGTKDVSTIAAIRYGYGLSPDQPAPVNAQALLDQLDAPDTAATLWPLSGTDFMRQQMRDMQGARKAKRAGDETGQKRIKAVRKRLNNQVLIGLRAQLARASLSPQGFRERLQFFWCDHFTVTSKSGVTATAPDAFAQEAIRPHLATTFAQMLRAAVTHPAMLLYLDQTRSIGPQSAYAKKRENVGLNENLGREVLELHTLGVDAPYTQEDVRQFAKLLTGLGFNAGKGFVFHPNWAQPGAELVLGQRYGGETPANISDIYAALDDIALHPATAHHLAHKLAVHFVADQPDPDLVDHIASAYLAHQSDLRATYAAMLEHPAAWAPLGGKARQPWDFMAASLRAIAPPAGLIADLDQKKTRSWIIAPLRAMGQPYQKPLGPNGWAEEASAWITPQGLATRISWAMRIAALYDRHLPDPRDFVQSALGAAASPTLIQAAARAESKSEGIGLILASADFNRR</sequence>
<evidence type="ECO:0000313" key="2">
    <source>
        <dbReference type="Proteomes" id="UP000027471"/>
    </source>
</evidence>
<dbReference type="OrthoDB" id="9772295at2"/>
<organism evidence="1 2">
    <name type="scientific">Thioclava indica</name>
    <dbReference type="NCBI Taxonomy" id="1353528"/>
    <lineage>
        <taxon>Bacteria</taxon>
        <taxon>Pseudomonadati</taxon>
        <taxon>Pseudomonadota</taxon>
        <taxon>Alphaproteobacteria</taxon>
        <taxon>Rhodobacterales</taxon>
        <taxon>Paracoccaceae</taxon>
        <taxon>Thioclava</taxon>
    </lineage>
</organism>
<comment type="caution">
    <text evidence="1">The sequence shown here is derived from an EMBL/GenBank/DDBJ whole genome shotgun (WGS) entry which is preliminary data.</text>
</comment>
<evidence type="ECO:0008006" key="3">
    <source>
        <dbReference type="Google" id="ProtNLM"/>
    </source>
</evidence>
<proteinExistence type="predicted"/>
<reference evidence="1 2" key="1">
    <citation type="journal article" date="2015" name="Antonie Van Leeuwenhoek">
        <title>Thioclava indica sp. nov., isolated from surface seawater of the Indian Ocean.</title>
        <authorList>
            <person name="Liu Y."/>
            <person name="Lai Q."/>
            <person name="Du J."/>
            <person name="Xu H."/>
            <person name="Jiang L."/>
            <person name="Shao Z."/>
        </authorList>
    </citation>
    <scope>NUCLEOTIDE SEQUENCE [LARGE SCALE GENOMIC DNA]</scope>
    <source>
        <strain evidence="1 2">DT23-4</strain>
    </source>
</reference>
<dbReference type="RefSeq" id="WP_038129388.1">
    <property type="nucleotide sequence ID" value="NZ_AUNB01000017.1"/>
</dbReference>